<dbReference type="InterPro" id="IPR020904">
    <property type="entry name" value="Sc_DH/Rdtase_CS"/>
</dbReference>
<feature type="compositionally biased region" description="Basic and acidic residues" evidence="3">
    <location>
        <begin position="59"/>
        <end position="68"/>
    </location>
</feature>
<evidence type="ECO:0000313" key="5">
    <source>
        <dbReference type="Proteomes" id="UP000234328"/>
    </source>
</evidence>
<feature type="region of interest" description="Disordered" evidence="3">
    <location>
        <begin position="1"/>
        <end position="68"/>
    </location>
</feature>
<dbReference type="GO" id="GO:0016614">
    <property type="term" value="F:oxidoreductase activity, acting on CH-OH group of donors"/>
    <property type="evidence" value="ECO:0007669"/>
    <property type="project" value="UniProtKB-ARBA"/>
</dbReference>
<dbReference type="OrthoDB" id="9809287at2"/>
<dbReference type="NCBIfam" id="NF005214">
    <property type="entry name" value="PRK06701.1"/>
    <property type="match status" value="1"/>
</dbReference>
<comment type="caution">
    <text evidence="4">The sequence shown here is derived from an EMBL/GenBank/DDBJ whole genome shotgun (WGS) entry which is preliminary data.</text>
</comment>
<dbReference type="RefSeq" id="WP_102069363.1">
    <property type="nucleotide sequence ID" value="NZ_PDNV01000004.1"/>
</dbReference>
<dbReference type="SUPFAM" id="SSF51735">
    <property type="entry name" value="NAD(P)-binding Rossmann-fold domains"/>
    <property type="match status" value="1"/>
</dbReference>
<dbReference type="Proteomes" id="UP000234328">
    <property type="component" value="Unassembled WGS sequence"/>
</dbReference>
<accession>A0A2N4UHZ2</accession>
<dbReference type="FunFam" id="3.40.50.720:FF:000084">
    <property type="entry name" value="Short-chain dehydrogenase reductase"/>
    <property type="match status" value="1"/>
</dbReference>
<dbReference type="PRINTS" id="PR00081">
    <property type="entry name" value="GDHRDH"/>
</dbReference>
<dbReference type="InterPro" id="IPR002347">
    <property type="entry name" value="SDR_fam"/>
</dbReference>
<comment type="similarity">
    <text evidence="1">Belongs to the short-chain dehydrogenases/reductases (SDR) family.</text>
</comment>
<gene>
    <name evidence="4" type="ORF">CR155_07450</name>
</gene>
<keyword evidence="5" id="KW-1185">Reference proteome</keyword>
<dbReference type="Gene3D" id="3.40.50.720">
    <property type="entry name" value="NAD(P)-binding Rossmann-like Domain"/>
    <property type="match status" value="1"/>
</dbReference>
<dbReference type="PRINTS" id="PR00080">
    <property type="entry name" value="SDRFAMILY"/>
</dbReference>
<evidence type="ECO:0000256" key="3">
    <source>
        <dbReference type="SAM" id="MobiDB-lite"/>
    </source>
</evidence>
<name>A0A2N4UHZ2_9BURK</name>
<evidence type="ECO:0000256" key="2">
    <source>
        <dbReference type="ARBA" id="ARBA00023002"/>
    </source>
</evidence>
<dbReference type="Pfam" id="PF13561">
    <property type="entry name" value="adh_short_C2"/>
    <property type="match status" value="1"/>
</dbReference>
<protein>
    <submittedName>
        <fullName evidence="4">Short-chain dehydrogenase</fullName>
    </submittedName>
</protein>
<sequence length="331" mass="35429">MTDDTSDAADRTAQKQRGIQDEQDQRDAAKQKKGEPSDENSVSQAGARDYPVPPLPAQHLEKPGREQDLDLKPRFLAEAYKGSGKLDGLSAIITGGDSGIGRAVAVLFAREGADVAIVYLNEHEDARDTCRHVEAEGKQCILIPGDVKDPAFCRDAVEKTVGAFGKIDILVNNAAFQEHADSLLDITDERFDETMRTNVYGYFYMARAVLPHLKEGSSIINTGSVTGLQGQGQLLDYSTTKGAIHAFTMSLASNLAKQGIRVNAVAPGPVWTPLNPADKPAEKLPSFGAKTALGRPAQPEELSPAYVFLASPVCSSYITGMVLPITGSPGF</sequence>
<dbReference type="PROSITE" id="PS00061">
    <property type="entry name" value="ADH_SHORT"/>
    <property type="match status" value="1"/>
</dbReference>
<dbReference type="AlphaFoldDB" id="A0A2N4UHZ2"/>
<evidence type="ECO:0000313" key="4">
    <source>
        <dbReference type="EMBL" id="PLC54595.1"/>
    </source>
</evidence>
<proteinExistence type="inferred from homology"/>
<dbReference type="InterPro" id="IPR036291">
    <property type="entry name" value="NAD(P)-bd_dom_sf"/>
</dbReference>
<dbReference type="EMBL" id="PDNV01000004">
    <property type="protein sequence ID" value="PLC54595.1"/>
    <property type="molecule type" value="Genomic_DNA"/>
</dbReference>
<reference evidence="4 5" key="1">
    <citation type="submission" date="2017-10" db="EMBL/GenBank/DDBJ databases">
        <title>Two draft genome sequences of Pusillimonas sp. strains isolated from a nitrate- and radionuclide-contaminated groundwater in Russia.</title>
        <authorList>
            <person name="Grouzdev D.S."/>
            <person name="Tourova T.P."/>
            <person name="Goeva M.A."/>
            <person name="Babich T.L."/>
            <person name="Sokolova D.S."/>
            <person name="Abdullin R."/>
            <person name="Poltaraus A.B."/>
            <person name="Toshchakov S.V."/>
            <person name="Nazina T.N."/>
        </authorList>
    </citation>
    <scope>NUCLEOTIDE SEQUENCE [LARGE SCALE GENOMIC DNA]</scope>
    <source>
        <strain evidence="4 5">JR1/69-2-13</strain>
    </source>
</reference>
<feature type="compositionally biased region" description="Basic and acidic residues" evidence="3">
    <location>
        <begin position="8"/>
        <end position="36"/>
    </location>
</feature>
<evidence type="ECO:0000256" key="1">
    <source>
        <dbReference type="ARBA" id="ARBA00006484"/>
    </source>
</evidence>
<dbReference type="PANTHER" id="PTHR48107">
    <property type="entry name" value="NADPH-DEPENDENT ALDEHYDE REDUCTASE-LIKE PROTEIN, CHLOROPLASTIC-RELATED"/>
    <property type="match status" value="1"/>
</dbReference>
<keyword evidence="2" id="KW-0560">Oxidoreductase</keyword>
<dbReference type="PANTHER" id="PTHR48107:SF16">
    <property type="entry name" value="NADPH-DEPENDENT ALDEHYDE REDUCTASE 1, CHLOROPLASTIC"/>
    <property type="match status" value="1"/>
</dbReference>
<organism evidence="4 5">
    <name type="scientific">Pollutimonas nitritireducens</name>
    <dbReference type="NCBI Taxonomy" id="2045209"/>
    <lineage>
        <taxon>Bacteria</taxon>
        <taxon>Pseudomonadati</taxon>
        <taxon>Pseudomonadota</taxon>
        <taxon>Betaproteobacteria</taxon>
        <taxon>Burkholderiales</taxon>
        <taxon>Alcaligenaceae</taxon>
        <taxon>Pollutimonas</taxon>
    </lineage>
</organism>